<name>W9X402_9EURO</name>
<dbReference type="OrthoDB" id="432412at2759"/>
<keyword evidence="2" id="KW-1185">Reference proteome</keyword>
<dbReference type="HOGENOM" id="CLU_2622234_0_0_1"/>
<dbReference type="STRING" id="1182544.W9X402"/>
<dbReference type="RefSeq" id="XP_007753781.1">
    <property type="nucleotide sequence ID" value="XM_007755591.1"/>
</dbReference>
<protein>
    <submittedName>
        <fullName evidence="1">Uncharacterized protein</fullName>
    </submittedName>
</protein>
<accession>W9X402</accession>
<evidence type="ECO:0000313" key="2">
    <source>
        <dbReference type="Proteomes" id="UP000019473"/>
    </source>
</evidence>
<sequence length="81" mass="9132">MYVRGSDQSHVQKWVDTVHGLRYKDYQLVAPVATVAGAELLSGLTQAGTLQEVETVKEMAAHMERQGLQRWWRAAMGFVNE</sequence>
<dbReference type="AlphaFoldDB" id="W9X402"/>
<gene>
    <name evidence="1" type="ORF">A1O7_01555</name>
</gene>
<proteinExistence type="predicted"/>
<dbReference type="VEuPathDB" id="FungiDB:A1O7_01555"/>
<reference evidence="1 2" key="1">
    <citation type="submission" date="2013-03" db="EMBL/GenBank/DDBJ databases">
        <title>The Genome Sequence of Cladophialophora yegresii CBS 114405.</title>
        <authorList>
            <consortium name="The Broad Institute Genomics Platform"/>
            <person name="Cuomo C."/>
            <person name="de Hoog S."/>
            <person name="Gorbushina A."/>
            <person name="Walker B."/>
            <person name="Young S.K."/>
            <person name="Zeng Q."/>
            <person name="Gargeya S."/>
            <person name="Fitzgerald M."/>
            <person name="Haas B."/>
            <person name="Abouelleil A."/>
            <person name="Allen A.W."/>
            <person name="Alvarado L."/>
            <person name="Arachchi H.M."/>
            <person name="Berlin A.M."/>
            <person name="Chapman S.B."/>
            <person name="Gainer-Dewar J."/>
            <person name="Goldberg J."/>
            <person name="Griggs A."/>
            <person name="Gujja S."/>
            <person name="Hansen M."/>
            <person name="Howarth C."/>
            <person name="Imamovic A."/>
            <person name="Ireland A."/>
            <person name="Larimer J."/>
            <person name="McCowan C."/>
            <person name="Murphy C."/>
            <person name="Pearson M."/>
            <person name="Poon T.W."/>
            <person name="Priest M."/>
            <person name="Roberts A."/>
            <person name="Saif S."/>
            <person name="Shea T."/>
            <person name="Sisk P."/>
            <person name="Sykes S."/>
            <person name="Wortman J."/>
            <person name="Nusbaum C."/>
            <person name="Birren B."/>
        </authorList>
    </citation>
    <scope>NUCLEOTIDE SEQUENCE [LARGE SCALE GENOMIC DNA]</scope>
    <source>
        <strain evidence="1 2">CBS 114405</strain>
    </source>
</reference>
<dbReference type="EMBL" id="AMGW01000001">
    <property type="protein sequence ID" value="EXJ65214.1"/>
    <property type="molecule type" value="Genomic_DNA"/>
</dbReference>
<dbReference type="Proteomes" id="UP000019473">
    <property type="component" value="Unassembled WGS sequence"/>
</dbReference>
<dbReference type="GeneID" id="19176166"/>
<comment type="caution">
    <text evidence="1">The sequence shown here is derived from an EMBL/GenBank/DDBJ whole genome shotgun (WGS) entry which is preliminary data.</text>
</comment>
<evidence type="ECO:0000313" key="1">
    <source>
        <dbReference type="EMBL" id="EXJ65214.1"/>
    </source>
</evidence>
<organism evidence="1 2">
    <name type="scientific">Cladophialophora yegresii CBS 114405</name>
    <dbReference type="NCBI Taxonomy" id="1182544"/>
    <lineage>
        <taxon>Eukaryota</taxon>
        <taxon>Fungi</taxon>
        <taxon>Dikarya</taxon>
        <taxon>Ascomycota</taxon>
        <taxon>Pezizomycotina</taxon>
        <taxon>Eurotiomycetes</taxon>
        <taxon>Chaetothyriomycetidae</taxon>
        <taxon>Chaetothyriales</taxon>
        <taxon>Herpotrichiellaceae</taxon>
        <taxon>Cladophialophora</taxon>
    </lineage>
</organism>